<dbReference type="Proteomes" id="UP000683360">
    <property type="component" value="Unassembled WGS sequence"/>
</dbReference>
<evidence type="ECO:0000256" key="7">
    <source>
        <dbReference type="ARBA" id="ARBA00022576"/>
    </source>
</evidence>
<keyword evidence="9" id="KW-0828">Tyrosine catabolism</keyword>
<comment type="caution">
    <text evidence="14">The sequence shown here is derived from an EMBL/GenBank/DDBJ whole genome shotgun (WGS) entry which is preliminary data.</text>
</comment>
<dbReference type="InterPro" id="IPR015424">
    <property type="entry name" value="PyrdxlP-dep_Trfase"/>
</dbReference>
<evidence type="ECO:0000256" key="10">
    <source>
        <dbReference type="ARBA" id="ARBA00022898"/>
    </source>
</evidence>
<dbReference type="EC" id="2.6.1.5" evidence="5 12"/>
<dbReference type="GO" id="GO:0030170">
    <property type="term" value="F:pyridoxal phosphate binding"/>
    <property type="evidence" value="ECO:0007669"/>
    <property type="project" value="InterPro"/>
</dbReference>
<dbReference type="EMBL" id="CAJPWZ010002189">
    <property type="protein sequence ID" value="CAG2232828.1"/>
    <property type="molecule type" value="Genomic_DNA"/>
</dbReference>
<accession>A0A8S3TH12</accession>
<dbReference type="InterPro" id="IPR005958">
    <property type="entry name" value="TyrNic_aminoTrfase"/>
</dbReference>
<keyword evidence="15" id="KW-1185">Reference proteome</keyword>
<reference evidence="14" key="1">
    <citation type="submission" date="2021-03" db="EMBL/GenBank/DDBJ databases">
        <authorList>
            <person name="Bekaert M."/>
        </authorList>
    </citation>
    <scope>NUCLEOTIDE SEQUENCE</scope>
</reference>
<evidence type="ECO:0000256" key="3">
    <source>
        <dbReference type="ARBA" id="ARBA00007441"/>
    </source>
</evidence>
<evidence type="ECO:0000313" key="14">
    <source>
        <dbReference type="EMBL" id="CAG2232828.1"/>
    </source>
</evidence>
<comment type="similarity">
    <text evidence="3 12">Belongs to the class-I pyridoxal-phosphate-dependent aminotransferase family.</text>
</comment>
<dbReference type="InterPro" id="IPR015422">
    <property type="entry name" value="PyrdxlP-dep_Trfase_small"/>
</dbReference>
<evidence type="ECO:0000256" key="5">
    <source>
        <dbReference type="ARBA" id="ARBA00012749"/>
    </source>
</evidence>
<keyword evidence="8 14" id="KW-0808">Transferase</keyword>
<comment type="cofactor">
    <cofactor evidence="1 12">
        <name>pyridoxal 5'-phosphate</name>
        <dbReference type="ChEBI" id="CHEBI:597326"/>
    </cofactor>
</comment>
<sequence length="424" mass="48240">MKTWHAVPMSEMARNTFNPIRSIVDGMKITPNPKKPMIALSIGDPTVFGNLPIPEEIDEAVIDKIRSHKYNGYNPSIGYEEARQAVADYTSTHDAPVTSKDVILTNGCSSALDLCITVLASRGQNILIPRPGFSIYKTLGESLGIEVRFYDLLPEKSWEVDLKHMESQMDENTAAVIVNSPSNPCGSVYSRRHIEDILEVLERNRIPMIADDIYEHFVFSENKYHSSISIKNCAYFDCTVLLKVSYYIFCYRFLVPGWRMGWIVVHDRSNAFHEIRKGLNSLSQRILGPNSLVQSALKDILKNTPKSFYAETLEYIEDNAKLFYKLISEIPGLKPVKPQGAMYMMVGIDTKNFQNIKDDVDFTEKLVSEQSVFCLPAKCFQYPNFFRIVLTIPKEKVETACERIKEFCDLHYNSDSPSDISVNH</sequence>
<feature type="domain" description="Aminotransferase class I/classII large" evidence="13">
    <location>
        <begin position="36"/>
        <end position="404"/>
    </location>
</feature>
<dbReference type="NCBIfam" id="TIGR01265">
    <property type="entry name" value="tyr_nico_aTase"/>
    <property type="match status" value="1"/>
</dbReference>
<comment type="pathway">
    <text evidence="2 12">Amino-acid degradation; L-phenylalanine degradation; acetoacetate and fumarate from L-phenylalanine: step 2/6.</text>
</comment>
<dbReference type="GO" id="GO:0004838">
    <property type="term" value="F:L-tyrosine-2-oxoglutarate transaminase activity"/>
    <property type="evidence" value="ECO:0007669"/>
    <property type="project" value="UniProtKB-UniRule"/>
</dbReference>
<dbReference type="GO" id="GO:0006572">
    <property type="term" value="P:L-tyrosine catabolic process"/>
    <property type="evidence" value="ECO:0007669"/>
    <property type="project" value="UniProtKB-KW"/>
</dbReference>
<dbReference type="NCBIfam" id="TIGR01264">
    <property type="entry name" value="tyr_amTase_E"/>
    <property type="match status" value="1"/>
</dbReference>
<dbReference type="InterPro" id="IPR005957">
    <property type="entry name" value="Tyrosine_aminoTrfase"/>
</dbReference>
<comment type="subunit">
    <text evidence="4 12">Homodimer.</text>
</comment>
<dbReference type="AlphaFoldDB" id="A0A8S3TH12"/>
<comment type="catalytic activity">
    <reaction evidence="11 12">
        <text>L-tyrosine + 2-oxoglutarate = 3-(4-hydroxyphenyl)pyruvate + L-glutamate</text>
        <dbReference type="Rhea" id="RHEA:15093"/>
        <dbReference type="ChEBI" id="CHEBI:16810"/>
        <dbReference type="ChEBI" id="CHEBI:29985"/>
        <dbReference type="ChEBI" id="CHEBI:36242"/>
        <dbReference type="ChEBI" id="CHEBI:58315"/>
        <dbReference type="EC" id="2.6.1.5"/>
    </reaction>
</comment>
<keyword evidence="7 14" id="KW-0032">Aminotransferase</keyword>
<dbReference type="OrthoDB" id="7042322at2759"/>
<dbReference type="Gene3D" id="3.90.1150.10">
    <property type="entry name" value="Aspartate Aminotransferase, domain 1"/>
    <property type="match status" value="1"/>
</dbReference>
<dbReference type="Pfam" id="PF00155">
    <property type="entry name" value="Aminotran_1_2"/>
    <property type="match status" value="1"/>
</dbReference>
<proteinExistence type="inferred from homology"/>
<dbReference type="CDD" id="cd00609">
    <property type="entry name" value="AAT_like"/>
    <property type="match status" value="1"/>
</dbReference>
<evidence type="ECO:0000313" key="15">
    <source>
        <dbReference type="Proteomes" id="UP000683360"/>
    </source>
</evidence>
<comment type="function">
    <text evidence="12">Transaminase involved in tyrosine breakdown. Converts tyrosine to p-hydroxyphenylpyruvate.</text>
</comment>
<name>A0A8S3TH12_MYTED</name>
<evidence type="ECO:0000256" key="11">
    <source>
        <dbReference type="ARBA" id="ARBA00047798"/>
    </source>
</evidence>
<dbReference type="InterPro" id="IPR015421">
    <property type="entry name" value="PyrdxlP-dep_Trfase_major"/>
</dbReference>
<dbReference type="PANTHER" id="PTHR45744">
    <property type="entry name" value="TYROSINE AMINOTRANSFERASE"/>
    <property type="match status" value="1"/>
</dbReference>
<dbReference type="Gene3D" id="3.40.640.10">
    <property type="entry name" value="Type I PLP-dependent aspartate aminotransferase-like (Major domain)"/>
    <property type="match status" value="1"/>
</dbReference>
<gene>
    <name evidence="14" type="ORF">MEDL_45500</name>
</gene>
<dbReference type="PANTHER" id="PTHR45744:SF2">
    <property type="entry name" value="TYROSINE AMINOTRANSFERASE"/>
    <property type="match status" value="1"/>
</dbReference>
<evidence type="ECO:0000256" key="4">
    <source>
        <dbReference type="ARBA" id="ARBA00011738"/>
    </source>
</evidence>
<protein>
    <recommendedName>
        <fullName evidence="6 12">Tyrosine aminotransferase</fullName>
        <shortName evidence="12">TAT</shortName>
        <ecNumber evidence="5 12">2.6.1.5</ecNumber>
    </recommendedName>
</protein>
<dbReference type="GO" id="GO:0006559">
    <property type="term" value="P:L-phenylalanine catabolic process"/>
    <property type="evidence" value="ECO:0007669"/>
    <property type="project" value="UniProtKB-UniRule"/>
</dbReference>
<organism evidence="14 15">
    <name type="scientific">Mytilus edulis</name>
    <name type="common">Blue mussel</name>
    <dbReference type="NCBI Taxonomy" id="6550"/>
    <lineage>
        <taxon>Eukaryota</taxon>
        <taxon>Metazoa</taxon>
        <taxon>Spiralia</taxon>
        <taxon>Lophotrochozoa</taxon>
        <taxon>Mollusca</taxon>
        <taxon>Bivalvia</taxon>
        <taxon>Autobranchia</taxon>
        <taxon>Pteriomorphia</taxon>
        <taxon>Mytilida</taxon>
        <taxon>Mytiloidea</taxon>
        <taxon>Mytilidae</taxon>
        <taxon>Mytilinae</taxon>
        <taxon>Mytilus</taxon>
    </lineage>
</organism>
<dbReference type="InterPro" id="IPR004839">
    <property type="entry name" value="Aminotransferase_I/II_large"/>
</dbReference>
<keyword evidence="10 12" id="KW-0663">Pyridoxal phosphate</keyword>
<evidence type="ECO:0000256" key="12">
    <source>
        <dbReference type="PIRNR" id="PIRNR000517"/>
    </source>
</evidence>
<evidence type="ECO:0000256" key="6">
    <source>
        <dbReference type="ARBA" id="ARBA00015959"/>
    </source>
</evidence>
<evidence type="ECO:0000256" key="1">
    <source>
        <dbReference type="ARBA" id="ARBA00001933"/>
    </source>
</evidence>
<evidence type="ECO:0000256" key="2">
    <source>
        <dbReference type="ARBA" id="ARBA00005203"/>
    </source>
</evidence>
<evidence type="ECO:0000256" key="9">
    <source>
        <dbReference type="ARBA" id="ARBA00022878"/>
    </source>
</evidence>
<dbReference type="SUPFAM" id="SSF53383">
    <property type="entry name" value="PLP-dependent transferases"/>
    <property type="match status" value="1"/>
</dbReference>
<dbReference type="FunFam" id="3.90.1150.10:FF:000040">
    <property type="entry name" value="Tyrosine aminotransferase"/>
    <property type="match status" value="1"/>
</dbReference>
<evidence type="ECO:0000256" key="8">
    <source>
        <dbReference type="ARBA" id="ARBA00022679"/>
    </source>
</evidence>
<dbReference type="PIRSF" id="PIRSF000517">
    <property type="entry name" value="Tyr_transaminase"/>
    <property type="match status" value="1"/>
</dbReference>
<evidence type="ECO:0000259" key="13">
    <source>
        <dbReference type="Pfam" id="PF00155"/>
    </source>
</evidence>